<dbReference type="CDD" id="cd11296">
    <property type="entry name" value="O-FucT_like"/>
    <property type="match status" value="1"/>
</dbReference>
<proteinExistence type="predicted"/>
<accession>A0A7S2XHG3</accession>
<protein>
    <submittedName>
        <fullName evidence="1">Uncharacterized protein</fullName>
    </submittedName>
</protein>
<dbReference type="AlphaFoldDB" id="A0A7S2XHG3"/>
<dbReference type="PANTHER" id="PTHR13132">
    <property type="entry name" value="ALPHA- 1,6 -FUCOSYLTRANSFERASE"/>
    <property type="match status" value="1"/>
</dbReference>
<dbReference type="GO" id="GO:0046921">
    <property type="term" value="F:alpha-(1-&gt;6)-fucosyltransferase activity"/>
    <property type="evidence" value="ECO:0007669"/>
    <property type="project" value="TreeGrafter"/>
</dbReference>
<dbReference type="PANTHER" id="PTHR13132:SF29">
    <property type="entry name" value="ALPHA-(1,6)-FUCOSYLTRANSFERASE"/>
    <property type="match status" value="1"/>
</dbReference>
<name>A0A7S2XHG3_9EUKA</name>
<gene>
    <name evidence="1" type="ORF">LSP00402_LOCUS22896</name>
</gene>
<reference evidence="1" key="1">
    <citation type="submission" date="2021-01" db="EMBL/GenBank/DDBJ databases">
        <authorList>
            <person name="Corre E."/>
            <person name="Pelletier E."/>
            <person name="Niang G."/>
            <person name="Scheremetjew M."/>
            <person name="Finn R."/>
            <person name="Kale V."/>
            <person name="Holt S."/>
            <person name="Cochrane G."/>
            <person name="Meng A."/>
            <person name="Brown T."/>
            <person name="Cohen L."/>
        </authorList>
    </citation>
    <scope>NUCLEOTIDE SEQUENCE</scope>
    <source>
        <strain evidence="1">CCMP622</strain>
    </source>
</reference>
<evidence type="ECO:0000313" key="1">
    <source>
        <dbReference type="EMBL" id="CAD9778880.1"/>
    </source>
</evidence>
<dbReference type="Gene3D" id="3.40.50.11350">
    <property type="match status" value="1"/>
</dbReference>
<dbReference type="EMBL" id="HBHP01037233">
    <property type="protein sequence ID" value="CAD9778880.1"/>
    <property type="molecule type" value="Transcribed_RNA"/>
</dbReference>
<sequence length="380" mass="43381">MQALMSSLELTPPIAGIHIRHGDLKLRFEFGDKAGQRAYQNRPYHDAEDYFSALRDAVDSDELERPGSVYVASDGDQSAAIEEESEDMWDGNPPKFVTLKRYRNKHGAHTSSTLMALPYSAKVELSKVPERERAINFRKMLREAIEDIYILSKSDYFIGTASSHFTSLATYLRVGKDETLATRSIFLDTPGLVSGAYCPGLFHGTINGTSRLLKPHERHQIMHRRFLDRLHLQSDLVPPNVFHFDTKRAFYGVPAHTFDQEGARWKNPKSSRMWEWTRTDPSILRNSKALLDRIVQLVNDGATMDNFWSYGIALGGWKHAKKLIDQVNRGKLKLDVSKNVMEQLVDVVTGNIEVHKRRHAGPYVKLYLDPNHRTYLEGNK</sequence>
<organism evidence="1">
    <name type="scientific">Lotharella oceanica</name>
    <dbReference type="NCBI Taxonomy" id="641309"/>
    <lineage>
        <taxon>Eukaryota</taxon>
        <taxon>Sar</taxon>
        <taxon>Rhizaria</taxon>
        <taxon>Cercozoa</taxon>
        <taxon>Chlorarachniophyceae</taxon>
        <taxon>Lotharella</taxon>
    </lineage>
</organism>
<dbReference type="GO" id="GO:0006487">
    <property type="term" value="P:protein N-linked glycosylation"/>
    <property type="evidence" value="ECO:0007669"/>
    <property type="project" value="TreeGrafter"/>
</dbReference>